<dbReference type="AlphaFoldDB" id="A0A3P6T5C4"/>
<dbReference type="OrthoDB" id="5846381at2759"/>
<name>A0A3P6T5C4_9BILA</name>
<accession>A0A3P6T5C4</accession>
<protein>
    <submittedName>
        <fullName evidence="1">Uncharacterized protein</fullName>
    </submittedName>
</protein>
<organism evidence="1 2">
    <name type="scientific">Gongylonema pulchrum</name>
    <dbReference type="NCBI Taxonomy" id="637853"/>
    <lineage>
        <taxon>Eukaryota</taxon>
        <taxon>Metazoa</taxon>
        <taxon>Ecdysozoa</taxon>
        <taxon>Nematoda</taxon>
        <taxon>Chromadorea</taxon>
        <taxon>Rhabditida</taxon>
        <taxon>Spirurina</taxon>
        <taxon>Spiruromorpha</taxon>
        <taxon>Spiruroidea</taxon>
        <taxon>Gongylonematidae</taxon>
        <taxon>Gongylonema</taxon>
    </lineage>
</organism>
<evidence type="ECO:0000313" key="2">
    <source>
        <dbReference type="Proteomes" id="UP000271098"/>
    </source>
</evidence>
<sequence>MEISLNIFLAQTAIHKDELNQEIRRRYGDFKEDCFPKPSGGCRCNEKDAAGNVVVRRYDDEKQCKIPEVNRYLCSGAVLDRNGAVEKANSVVQGNGILLMVPVCLSQLFDPINWCLSSVSVQTRFYVECSGLRAPDPA</sequence>
<proteinExistence type="predicted"/>
<dbReference type="Proteomes" id="UP000271098">
    <property type="component" value="Unassembled WGS sequence"/>
</dbReference>
<evidence type="ECO:0000313" key="1">
    <source>
        <dbReference type="EMBL" id="VDK60281.1"/>
    </source>
</evidence>
<keyword evidence="2" id="KW-1185">Reference proteome</keyword>
<reference evidence="1 2" key="1">
    <citation type="submission" date="2018-11" db="EMBL/GenBank/DDBJ databases">
        <authorList>
            <consortium name="Pathogen Informatics"/>
        </authorList>
    </citation>
    <scope>NUCLEOTIDE SEQUENCE [LARGE SCALE GENOMIC DNA]</scope>
</reference>
<gene>
    <name evidence="1" type="ORF">GPUH_LOCUS7965</name>
</gene>
<dbReference type="EMBL" id="UYRT01021931">
    <property type="protein sequence ID" value="VDK60281.1"/>
    <property type="molecule type" value="Genomic_DNA"/>
</dbReference>